<sequence>MGEVSWNASLNAPAAGPDVPGSNVVAAVVTWVPYLESFWRGKSSMVGSFVRSLVPSQAHPFRRLGLDVAGVQRDVWENRRYPVRATLRLPASVGGYQQPPEASRDSAAQASEEGPPSAVHQNLNLYLALTPLPYVYDIRKAWDKKSGMWKKSTQ</sequence>
<evidence type="ECO:0000313" key="3">
    <source>
        <dbReference type="Proteomes" id="UP000028045"/>
    </source>
</evidence>
<proteinExistence type="predicted"/>
<organism evidence="2 3">
    <name type="scientific">Stachybotrys chartarum (strain CBS 109288 / IBT 7711)</name>
    <name type="common">Toxic black mold</name>
    <name type="synonym">Stilbospora chartarum</name>
    <dbReference type="NCBI Taxonomy" id="1280523"/>
    <lineage>
        <taxon>Eukaryota</taxon>
        <taxon>Fungi</taxon>
        <taxon>Dikarya</taxon>
        <taxon>Ascomycota</taxon>
        <taxon>Pezizomycotina</taxon>
        <taxon>Sordariomycetes</taxon>
        <taxon>Hypocreomycetidae</taxon>
        <taxon>Hypocreales</taxon>
        <taxon>Stachybotryaceae</taxon>
        <taxon>Stachybotrys</taxon>
    </lineage>
</organism>
<feature type="region of interest" description="Disordered" evidence="1">
    <location>
        <begin position="92"/>
        <end position="116"/>
    </location>
</feature>
<keyword evidence="3" id="KW-1185">Reference proteome</keyword>
<accession>A0A084AK68</accession>
<dbReference type="Proteomes" id="UP000028045">
    <property type="component" value="Unassembled WGS sequence"/>
</dbReference>
<reference evidence="2 3" key="1">
    <citation type="journal article" date="2014" name="BMC Genomics">
        <title>Comparative genome sequencing reveals chemotype-specific gene clusters in the toxigenic black mold Stachybotrys.</title>
        <authorList>
            <person name="Semeiks J."/>
            <person name="Borek D."/>
            <person name="Otwinowski Z."/>
            <person name="Grishin N.V."/>
        </authorList>
    </citation>
    <scope>NUCLEOTIDE SEQUENCE [LARGE SCALE GENOMIC DNA]</scope>
    <source>
        <strain evidence="3">CBS 109288 / IBT 7711</strain>
    </source>
</reference>
<protein>
    <submittedName>
        <fullName evidence="2">Uncharacterized protein</fullName>
    </submittedName>
</protein>
<evidence type="ECO:0000256" key="1">
    <source>
        <dbReference type="SAM" id="MobiDB-lite"/>
    </source>
</evidence>
<gene>
    <name evidence="2" type="ORF">S7711_11166</name>
</gene>
<evidence type="ECO:0000313" key="2">
    <source>
        <dbReference type="EMBL" id="KEY65697.1"/>
    </source>
</evidence>
<name>A0A084AK68_STACB</name>
<dbReference type="EMBL" id="KL648689">
    <property type="protein sequence ID" value="KEY65697.1"/>
    <property type="molecule type" value="Genomic_DNA"/>
</dbReference>
<dbReference type="HOGENOM" id="CLU_1705392_0_0_1"/>
<dbReference type="AlphaFoldDB" id="A0A084AK68"/>